<evidence type="ECO:0000313" key="4">
    <source>
        <dbReference type="Proteomes" id="UP001055460"/>
    </source>
</evidence>
<protein>
    <submittedName>
        <fullName evidence="2">Uncharacterized protein</fullName>
    </submittedName>
</protein>
<dbReference type="RefSeq" id="WP_034804097.1">
    <property type="nucleotide sequence ID" value="NZ_CAXURO020000001.1"/>
</dbReference>
<sequence length="105" mass="11028">MVGSAIRGLALVALLAAGVAARPVPAISQAPVNCADRSEVIAFLTRQYQEKQAATALINQQAIMEIYAADNGSWTLIVTDVNGRSCVILAGKSWETLPPLPIPKA</sequence>
<reference evidence="2" key="1">
    <citation type="submission" date="2022-06" db="EMBL/GenBank/DDBJ databases">
        <title>Physiological and biochemical characterization and genomic elucidation of a strain of the genus Ensifer adhaerens M8 that combines arsenic oxidation and chromium reduction.</title>
        <authorList>
            <person name="Li X."/>
            <person name="Yu c."/>
        </authorList>
    </citation>
    <scope>NUCLEOTIDE SEQUENCE</scope>
    <source>
        <strain evidence="2">M8</strain>
    </source>
</reference>
<dbReference type="OrthoDB" id="9810895at2"/>
<gene>
    <name evidence="2" type="ORF">NE863_03895</name>
    <name evidence="3" type="ORF">P4B07_04095</name>
</gene>
<accession>A0A9Q9DAN3</accession>
<dbReference type="AlphaFoldDB" id="A0A9Q9DAN3"/>
<feature type="chain" id="PRO_5040360272" evidence="1">
    <location>
        <begin position="27"/>
        <end position="105"/>
    </location>
</feature>
<evidence type="ECO:0000313" key="5">
    <source>
        <dbReference type="Proteomes" id="UP001214094"/>
    </source>
</evidence>
<name>A0A9Q9DAN3_ENSAD</name>
<keyword evidence="1" id="KW-0732">Signal</keyword>
<dbReference type="GeneID" id="29517129"/>
<evidence type="ECO:0000256" key="1">
    <source>
        <dbReference type="SAM" id="SignalP"/>
    </source>
</evidence>
<reference evidence="3 5" key="2">
    <citation type="submission" date="2023-03" db="EMBL/GenBank/DDBJ databases">
        <title>Comparative genome and transcriptome analysis combination mining strategies for increasing vitamin B12 production of Ensifer adhaerens strain.</title>
        <authorList>
            <person name="Yongheng L."/>
        </authorList>
    </citation>
    <scope>NUCLEOTIDE SEQUENCE [LARGE SCALE GENOMIC DNA]</scope>
    <source>
        <strain evidence="3 5">Casida A-T305</strain>
    </source>
</reference>
<dbReference type="EMBL" id="CP121308">
    <property type="protein sequence ID" value="WFP91567.1"/>
    <property type="molecule type" value="Genomic_DNA"/>
</dbReference>
<dbReference type="KEGG" id="eah:FA04_04030"/>
<dbReference type="EMBL" id="CP098807">
    <property type="protein sequence ID" value="USJ24142.1"/>
    <property type="molecule type" value="Genomic_DNA"/>
</dbReference>
<keyword evidence="5" id="KW-1185">Reference proteome</keyword>
<dbReference type="Proteomes" id="UP001214094">
    <property type="component" value="Chromosome"/>
</dbReference>
<organism evidence="2 4">
    <name type="scientific">Ensifer adhaerens</name>
    <name type="common">Sinorhizobium morelense</name>
    <dbReference type="NCBI Taxonomy" id="106592"/>
    <lineage>
        <taxon>Bacteria</taxon>
        <taxon>Pseudomonadati</taxon>
        <taxon>Pseudomonadota</taxon>
        <taxon>Alphaproteobacteria</taxon>
        <taxon>Hyphomicrobiales</taxon>
        <taxon>Rhizobiaceae</taxon>
        <taxon>Sinorhizobium/Ensifer group</taxon>
        <taxon>Ensifer</taxon>
    </lineage>
</organism>
<proteinExistence type="predicted"/>
<evidence type="ECO:0000313" key="3">
    <source>
        <dbReference type="EMBL" id="WFP91567.1"/>
    </source>
</evidence>
<evidence type="ECO:0000313" key="2">
    <source>
        <dbReference type="EMBL" id="USJ24142.1"/>
    </source>
</evidence>
<dbReference type="Proteomes" id="UP001055460">
    <property type="component" value="Chromosome"/>
</dbReference>
<feature type="signal peptide" evidence="1">
    <location>
        <begin position="1"/>
        <end position="26"/>
    </location>
</feature>